<dbReference type="GO" id="GO:0003700">
    <property type="term" value="F:DNA-binding transcription factor activity"/>
    <property type="evidence" value="ECO:0007669"/>
    <property type="project" value="TreeGrafter"/>
</dbReference>
<dbReference type="eggNOG" id="COG1959">
    <property type="taxonomic scope" value="Bacteria"/>
</dbReference>
<protein>
    <submittedName>
        <fullName evidence="1">Rrf2 family transcriptional regulator</fullName>
    </submittedName>
</protein>
<dbReference type="PANTHER" id="PTHR33221:SF13">
    <property type="entry name" value="TRANSCRIPTIONAL REGULATOR-RELATED"/>
    <property type="match status" value="1"/>
</dbReference>
<dbReference type="PROSITE" id="PS51197">
    <property type="entry name" value="HTH_RRF2_2"/>
    <property type="match status" value="1"/>
</dbReference>
<dbReference type="OrthoDB" id="9808360at2"/>
<dbReference type="InterPro" id="IPR000944">
    <property type="entry name" value="Tscrpt_reg_Rrf2"/>
</dbReference>
<proteinExistence type="predicted"/>
<dbReference type="InterPro" id="IPR036388">
    <property type="entry name" value="WH-like_DNA-bd_sf"/>
</dbReference>
<dbReference type="Proteomes" id="UP000050867">
    <property type="component" value="Unassembled WGS sequence"/>
</dbReference>
<dbReference type="Pfam" id="PF02082">
    <property type="entry name" value="Rrf2"/>
    <property type="match status" value="1"/>
</dbReference>
<keyword evidence="2" id="KW-1185">Reference proteome</keyword>
<name>A0A0T6LQ02_WENVI</name>
<organism evidence="1 2">
    <name type="scientific">Wenjunlia vitaminophila</name>
    <name type="common">Streptomyces vitaminophilus</name>
    <dbReference type="NCBI Taxonomy" id="76728"/>
    <lineage>
        <taxon>Bacteria</taxon>
        <taxon>Bacillati</taxon>
        <taxon>Actinomycetota</taxon>
        <taxon>Actinomycetes</taxon>
        <taxon>Kitasatosporales</taxon>
        <taxon>Streptomycetaceae</taxon>
        <taxon>Wenjunlia</taxon>
    </lineage>
</organism>
<dbReference type="AlphaFoldDB" id="A0A0T6LQ02"/>
<dbReference type="EMBL" id="LLZU01000028">
    <property type="protein sequence ID" value="KRV48186.1"/>
    <property type="molecule type" value="Genomic_DNA"/>
</dbReference>
<dbReference type="InterPro" id="IPR036390">
    <property type="entry name" value="WH_DNA-bd_sf"/>
</dbReference>
<evidence type="ECO:0000313" key="2">
    <source>
        <dbReference type="Proteomes" id="UP000050867"/>
    </source>
</evidence>
<comment type="caution">
    <text evidence="1">The sequence shown here is derived from an EMBL/GenBank/DDBJ whole genome shotgun (WGS) entry which is preliminary data.</text>
</comment>
<dbReference type="Gene3D" id="1.10.10.10">
    <property type="entry name" value="Winged helix-like DNA-binding domain superfamily/Winged helix DNA-binding domain"/>
    <property type="match status" value="1"/>
</dbReference>
<dbReference type="NCBIfam" id="TIGR00738">
    <property type="entry name" value="rrf2_super"/>
    <property type="match status" value="1"/>
</dbReference>
<dbReference type="PANTHER" id="PTHR33221">
    <property type="entry name" value="WINGED HELIX-TURN-HELIX TRANSCRIPTIONAL REGULATOR, RRF2 FAMILY"/>
    <property type="match status" value="1"/>
</dbReference>
<evidence type="ECO:0000313" key="1">
    <source>
        <dbReference type="EMBL" id="KRV48186.1"/>
    </source>
</evidence>
<dbReference type="STRING" id="76728.AQ490_26365"/>
<sequence>MKLSQGVEWGLHCVVLLAQDPDGAPVSRRTLAQQFALPETYLAKHLQALVRSGVLQATSGPKGGFRLARPPEEITALDVLEAIEGSASPFVCQEIRQRGTGGVPPEECRLPCTVSSVMAAAHEAWRASLRGVTVAEIRERLPKNVRERDVRATAPG</sequence>
<dbReference type="RefSeq" id="WP_018385313.1">
    <property type="nucleotide sequence ID" value="NZ_LLZU01000028.1"/>
</dbReference>
<accession>A0A0T6LQ02</accession>
<dbReference type="GO" id="GO:0005829">
    <property type="term" value="C:cytosol"/>
    <property type="evidence" value="ECO:0007669"/>
    <property type="project" value="TreeGrafter"/>
</dbReference>
<reference evidence="1 2" key="1">
    <citation type="submission" date="2015-10" db="EMBL/GenBank/DDBJ databases">
        <title>Draft genome sequence of pyrrolomycin-producing Streptomyces vitaminophilus.</title>
        <authorList>
            <person name="Graham D.E."/>
            <person name="Mahan K.M."/>
            <person name="Klingeman D.M."/>
            <person name="Hettich R.L."/>
            <person name="Parry R.J."/>
        </authorList>
    </citation>
    <scope>NUCLEOTIDE SEQUENCE [LARGE SCALE GENOMIC DNA]</scope>
    <source>
        <strain evidence="1 2">ATCC 31673</strain>
    </source>
</reference>
<dbReference type="SUPFAM" id="SSF46785">
    <property type="entry name" value="Winged helix' DNA-binding domain"/>
    <property type="match status" value="1"/>
</dbReference>
<gene>
    <name evidence="1" type="ORF">AQ490_26365</name>
</gene>
<dbReference type="InterPro" id="IPR030489">
    <property type="entry name" value="TR_Rrf2-type_CS"/>
</dbReference>
<dbReference type="PROSITE" id="PS01332">
    <property type="entry name" value="HTH_RRF2_1"/>
    <property type="match status" value="1"/>
</dbReference>